<dbReference type="GO" id="GO:0016491">
    <property type="term" value="F:oxidoreductase activity"/>
    <property type="evidence" value="ECO:0007669"/>
    <property type="project" value="UniProtKB-KW"/>
</dbReference>
<dbReference type="Proteomes" id="UP000249299">
    <property type="component" value="Unassembled WGS sequence"/>
</dbReference>
<name>A0A327JTH1_9HYPH</name>
<dbReference type="PANTHER" id="PTHR13847">
    <property type="entry name" value="SARCOSINE DEHYDROGENASE-RELATED"/>
    <property type="match status" value="1"/>
</dbReference>
<dbReference type="InterPro" id="IPR036188">
    <property type="entry name" value="FAD/NAD-bd_sf"/>
</dbReference>
<evidence type="ECO:0000259" key="2">
    <source>
        <dbReference type="Pfam" id="PF01266"/>
    </source>
</evidence>
<reference evidence="3 4" key="1">
    <citation type="submission" date="2017-07" db="EMBL/GenBank/DDBJ databases">
        <title>Draft Genome Sequences of Select Purple Nonsulfur Bacteria.</title>
        <authorList>
            <person name="Lasarre B."/>
            <person name="Mckinlay J.B."/>
        </authorList>
    </citation>
    <scope>NUCLEOTIDE SEQUENCE [LARGE SCALE GENOMIC DNA]</scope>
    <source>
        <strain evidence="3 4">DSM 11290</strain>
    </source>
</reference>
<dbReference type="OrthoDB" id="9814969at2"/>
<dbReference type="AlphaFoldDB" id="A0A327JTH1"/>
<gene>
    <name evidence="3" type="ORF">CH339_02040</name>
</gene>
<protein>
    <submittedName>
        <fullName evidence="3">FAD-dependent oxidoreductase</fullName>
    </submittedName>
</protein>
<keyword evidence="4" id="KW-1185">Reference proteome</keyword>
<dbReference type="Gene3D" id="3.30.9.10">
    <property type="entry name" value="D-Amino Acid Oxidase, subunit A, domain 2"/>
    <property type="match status" value="1"/>
</dbReference>
<accession>A0A327JTH1</accession>
<dbReference type="GO" id="GO:0005737">
    <property type="term" value="C:cytoplasm"/>
    <property type="evidence" value="ECO:0007669"/>
    <property type="project" value="TreeGrafter"/>
</dbReference>
<dbReference type="Pfam" id="PF01266">
    <property type="entry name" value="DAO"/>
    <property type="match status" value="1"/>
</dbReference>
<comment type="caution">
    <text evidence="3">The sequence shown here is derived from an EMBL/GenBank/DDBJ whole genome shotgun (WGS) entry which is preliminary data.</text>
</comment>
<dbReference type="InterPro" id="IPR006076">
    <property type="entry name" value="FAD-dep_OxRdtase"/>
</dbReference>
<proteinExistence type="predicted"/>
<evidence type="ECO:0000313" key="4">
    <source>
        <dbReference type="Proteomes" id="UP000249299"/>
    </source>
</evidence>
<dbReference type="EMBL" id="NPEV01000002">
    <property type="protein sequence ID" value="RAI29820.1"/>
    <property type="molecule type" value="Genomic_DNA"/>
</dbReference>
<dbReference type="SUPFAM" id="SSF51905">
    <property type="entry name" value="FAD/NAD(P)-binding domain"/>
    <property type="match status" value="1"/>
</dbReference>
<keyword evidence="1" id="KW-0560">Oxidoreductase</keyword>
<feature type="domain" description="FAD dependent oxidoreductase" evidence="2">
    <location>
        <begin position="31"/>
        <end position="387"/>
    </location>
</feature>
<evidence type="ECO:0000313" key="3">
    <source>
        <dbReference type="EMBL" id="RAI29820.1"/>
    </source>
</evidence>
<dbReference type="Gene3D" id="3.50.50.60">
    <property type="entry name" value="FAD/NAD(P)-binding domain"/>
    <property type="match status" value="1"/>
</dbReference>
<evidence type="ECO:0000256" key="1">
    <source>
        <dbReference type="ARBA" id="ARBA00023002"/>
    </source>
</evidence>
<dbReference type="PANTHER" id="PTHR13847:SF281">
    <property type="entry name" value="FAD DEPENDENT OXIDOREDUCTASE DOMAIN-CONTAINING PROTEIN"/>
    <property type="match status" value="1"/>
</dbReference>
<organism evidence="3 4">
    <name type="scientific">Rhodobium orientis</name>
    <dbReference type="NCBI Taxonomy" id="34017"/>
    <lineage>
        <taxon>Bacteria</taxon>
        <taxon>Pseudomonadati</taxon>
        <taxon>Pseudomonadota</taxon>
        <taxon>Alphaproteobacteria</taxon>
        <taxon>Hyphomicrobiales</taxon>
        <taxon>Rhodobiaceae</taxon>
        <taxon>Rhodobium</taxon>
    </lineage>
</organism>
<sequence length="431" mass="45791">MDLPSPPKSLWREMAPAAEDTPAPQGNISCDVAVVGGGFTGLHAAHAFADAGLSVAIFEAGPVGLGGSGRNGGVVSAKFRRGFAELAKSHGLDTARRMHGIANASVDHLIATIERFDLQEAGFRRVGALKCAHTEAAFDHAREEAEWLEKTLGETGLHVLDRGAVVEETGCDGFVGGILQDRAGALQPLAYLQGLWAAARARGIDIYSRTPVTDISETGAGVRLRIPGGEVLAGQAFVATNAYSSLTGATRRLAHSLVPFRSSIVATAKLPVDLNARLLTHERSYTETRRMMRWFRKVDGRIIFGGRGALGHVESPAALRRLEQAMRTIFPMLGDVAVDYRWSGYVALSMDGLPMAGMLSDRIGYAAGFNGAGVAMSGYVGDQVAQLMTGRPHELALIARASLLAVPFYAFRSIGVRAVTFSYELMDAAGL</sequence>